<dbReference type="InterPro" id="IPR008962">
    <property type="entry name" value="PapD-like_sf"/>
</dbReference>
<dbReference type="OrthoDB" id="6506633at2"/>
<dbReference type="SUPFAM" id="SSF49354">
    <property type="entry name" value="PapD-like"/>
    <property type="match status" value="1"/>
</dbReference>
<organism evidence="3 4">
    <name type="scientific">Rahnella aquatilis (strain ATCC 33071 / DSM 4594 / JCM 1683 / NBRC 105701 / NCIMB 13365 / CIP 78.65)</name>
    <dbReference type="NCBI Taxonomy" id="745277"/>
    <lineage>
        <taxon>Bacteria</taxon>
        <taxon>Pseudomonadati</taxon>
        <taxon>Pseudomonadota</taxon>
        <taxon>Gammaproteobacteria</taxon>
        <taxon>Enterobacterales</taxon>
        <taxon>Yersiniaceae</taxon>
        <taxon>Rahnella</taxon>
    </lineage>
</organism>
<dbReference type="Pfam" id="PF00345">
    <property type="entry name" value="PapD_N"/>
    <property type="match status" value="1"/>
</dbReference>
<name>H2J275_RAHAC</name>
<keyword evidence="4" id="KW-1185">Reference proteome</keyword>
<keyword evidence="1" id="KW-0732">Signal</keyword>
<dbReference type="Proteomes" id="UP000009010">
    <property type="component" value="Plasmid pRahaq201"/>
</dbReference>
<proteinExistence type="predicted"/>
<dbReference type="KEGG" id="raq:Rahaq2_4956"/>
<gene>
    <name evidence="3" type="ordered locus">Rahaq2_4956</name>
</gene>
<feature type="chain" id="PRO_5003562482" evidence="1">
    <location>
        <begin position="23"/>
        <end position="240"/>
    </location>
</feature>
<evidence type="ECO:0000313" key="3">
    <source>
        <dbReference type="EMBL" id="AEX54672.1"/>
    </source>
</evidence>
<dbReference type="Gene3D" id="2.60.40.10">
    <property type="entry name" value="Immunoglobulins"/>
    <property type="match status" value="1"/>
</dbReference>
<keyword evidence="3" id="KW-0614">Plasmid</keyword>
<evidence type="ECO:0000259" key="2">
    <source>
        <dbReference type="Pfam" id="PF00345"/>
    </source>
</evidence>
<dbReference type="EMBL" id="CP003245">
    <property type="protein sequence ID" value="AEX54672.1"/>
    <property type="molecule type" value="Genomic_DNA"/>
</dbReference>
<evidence type="ECO:0000313" key="4">
    <source>
        <dbReference type="Proteomes" id="UP000009010"/>
    </source>
</evidence>
<dbReference type="HOGENOM" id="CLU_088862_0_0_6"/>
<dbReference type="Gene3D" id="2.60.40.3970">
    <property type="match status" value="1"/>
</dbReference>
<dbReference type="eggNOG" id="COG3121">
    <property type="taxonomic scope" value="Bacteria"/>
</dbReference>
<geneLocation type="plasmid" evidence="3 4">
    <name>pRahaq201</name>
</geneLocation>
<feature type="domain" description="Pili assembly chaperone N-terminal" evidence="2">
    <location>
        <begin position="76"/>
        <end position="141"/>
    </location>
</feature>
<dbReference type="InterPro" id="IPR016147">
    <property type="entry name" value="Pili_assmbl_chaperone_N"/>
</dbReference>
<dbReference type="RefSeq" id="WP_014341956.1">
    <property type="nucleotide sequence ID" value="NC_016835.1"/>
</dbReference>
<dbReference type="AlphaFoldDB" id="H2J275"/>
<evidence type="ECO:0000256" key="1">
    <source>
        <dbReference type="SAM" id="SignalP"/>
    </source>
</evidence>
<sequence>MYLLRINKWFFMLAFFSFMTSANMTIYPMAVGLDTQGEGSVRLLSKTNDVQFVKTKTLKITNPGTPEEKEVDVNSYSGNELVVMPPKFAIPGGSSKLVRFVAMNVPEKEEIYRVMFQAVPSLDDDHVSENGKAIDTEVSVNLVWGILVSIPPLHPRIDVALSPDHHFLHNNGTQRIKIINIGLCKHGGKDKECVWKEDNHNLFPDKEYNLPDTAGYEKLVIKYKDWIRKTNNERLEFSLK</sequence>
<feature type="signal peptide" evidence="1">
    <location>
        <begin position="1"/>
        <end position="22"/>
    </location>
</feature>
<dbReference type="GO" id="GO:0030288">
    <property type="term" value="C:outer membrane-bounded periplasmic space"/>
    <property type="evidence" value="ECO:0007669"/>
    <property type="project" value="InterPro"/>
</dbReference>
<dbReference type="InterPro" id="IPR013783">
    <property type="entry name" value="Ig-like_fold"/>
</dbReference>
<dbReference type="GO" id="GO:0071555">
    <property type="term" value="P:cell wall organization"/>
    <property type="evidence" value="ECO:0007669"/>
    <property type="project" value="InterPro"/>
</dbReference>
<reference evidence="4" key="2">
    <citation type="submission" date="2012-01" db="EMBL/GenBank/DDBJ databases">
        <title>Complete sequence of plasmid 1 of Rahnella aquatilis CIP 78.65.</title>
        <authorList>
            <person name="Lucas S."/>
            <person name="Han J."/>
            <person name="Lapidus A."/>
            <person name="Cheng J.-F."/>
            <person name="Goodwin L."/>
            <person name="Pitluck S."/>
            <person name="Peters L."/>
            <person name="Ovchinnikova G."/>
            <person name="Held B."/>
            <person name="Detter J.C."/>
            <person name="Han C."/>
            <person name="Tapia R."/>
            <person name="Land M."/>
            <person name="Hauser L."/>
            <person name="Kyrpides N."/>
            <person name="Ivanova N."/>
            <person name="Pagani I."/>
            <person name="Sobecky P."/>
            <person name="Martinez R."/>
            <person name="Woyke T."/>
        </authorList>
    </citation>
    <scope>NUCLEOTIDE SEQUENCE [LARGE SCALE GENOMIC DNA]</scope>
    <source>
        <strain evidence="4">ATCC 33071 / DSM 4594 / JCM 1683 / NBRC 105701 / NCIMB 13365 / CIP 78.65</strain>
        <plasmid evidence="4">pRahaq201</plasmid>
    </source>
</reference>
<reference evidence="3 4" key="1">
    <citation type="journal article" date="2012" name="J. Bacteriol.">
        <title>Complete Genome Sequence of Rahnella aquatilis CIP 78.65.</title>
        <authorList>
            <person name="Martinez R.J."/>
            <person name="Bruce D."/>
            <person name="Detter C."/>
            <person name="Goodwin L.A."/>
            <person name="Han J."/>
            <person name="Han C.S."/>
            <person name="Held B."/>
            <person name="Land M.L."/>
            <person name="Mikhailova N."/>
            <person name="Nolan M."/>
            <person name="Pennacchio L."/>
            <person name="Pitluck S."/>
            <person name="Tapia R."/>
            <person name="Woyke T."/>
            <person name="Sobecky P.A."/>
        </authorList>
    </citation>
    <scope>NUCLEOTIDE SEQUENCE [LARGE SCALE GENOMIC DNA]</scope>
    <source>
        <strain evidence="4">ATCC 33071 / DSM 4594 / JCM 1683 / NBRC 105701 / NCIMB 13365 / CIP 78.65</strain>
        <plasmid evidence="3">pRahaq201</plasmid>
    </source>
</reference>
<protein>
    <submittedName>
        <fullName evidence="3">P pilus assembly protein, chaperone PapD</fullName>
    </submittedName>
</protein>
<accession>H2J275</accession>